<evidence type="ECO:0000259" key="1">
    <source>
        <dbReference type="Pfam" id="PF21806"/>
    </source>
</evidence>
<gene>
    <name evidence="2" type="ORF">SAMN05444320_101985</name>
</gene>
<name>A0A1M4W352_STRHI</name>
<dbReference type="EMBL" id="FQVN01000001">
    <property type="protein sequence ID" value="SHE75629.1"/>
    <property type="molecule type" value="Genomic_DNA"/>
</dbReference>
<feature type="domain" description="DUF6879" evidence="1">
    <location>
        <begin position="9"/>
        <end position="168"/>
    </location>
</feature>
<evidence type="ECO:0000313" key="2">
    <source>
        <dbReference type="EMBL" id="SHE75629.1"/>
    </source>
</evidence>
<evidence type="ECO:0000313" key="3">
    <source>
        <dbReference type="Proteomes" id="UP000184501"/>
    </source>
</evidence>
<dbReference type="Pfam" id="PF21806">
    <property type="entry name" value="DUF6879"/>
    <property type="match status" value="1"/>
</dbReference>
<organism evidence="2 3">
    <name type="scientific">Streptoalloteichus hindustanus</name>
    <dbReference type="NCBI Taxonomy" id="2017"/>
    <lineage>
        <taxon>Bacteria</taxon>
        <taxon>Bacillati</taxon>
        <taxon>Actinomycetota</taxon>
        <taxon>Actinomycetes</taxon>
        <taxon>Pseudonocardiales</taxon>
        <taxon>Pseudonocardiaceae</taxon>
        <taxon>Streptoalloteichus</taxon>
    </lineage>
</organism>
<proteinExistence type="predicted"/>
<dbReference type="InterPro" id="IPR049244">
    <property type="entry name" value="DUF6879"/>
</dbReference>
<reference evidence="2 3" key="1">
    <citation type="submission" date="2016-11" db="EMBL/GenBank/DDBJ databases">
        <authorList>
            <person name="Jaros S."/>
            <person name="Januszkiewicz K."/>
            <person name="Wedrychowicz H."/>
        </authorList>
    </citation>
    <scope>NUCLEOTIDE SEQUENCE [LARGE SCALE GENOMIC DNA]</scope>
    <source>
        <strain evidence="2 3">DSM 44523</strain>
    </source>
</reference>
<dbReference type="AlphaFoldDB" id="A0A1M4W352"/>
<keyword evidence="3" id="KW-1185">Reference proteome</keyword>
<dbReference type="STRING" id="2017.SAMN05444320_101985"/>
<accession>A0A1M4W352</accession>
<dbReference type="Proteomes" id="UP000184501">
    <property type="component" value="Unassembled WGS sequence"/>
</dbReference>
<sequence length="170" mass="19840">MTAPPGREHLKHWMRAYERTAWRYEAKPLYTVDGDMLAQYLAGEPEPEDHNRDWHDKIRADRVAGKSMQRVKVVRRPFNDYTRYLMDWAIPGNVAAGEDYRILDVTEGGPDLPDQDFWLFDDEVVVHLDYHFDGTVSGIELVQDPDLSWYRGLRETVVKLAVPFREYVGA</sequence>
<protein>
    <recommendedName>
        <fullName evidence="1">DUF6879 domain-containing protein</fullName>
    </recommendedName>
</protein>